<organism evidence="1 2">
    <name type="scientific">Actinoplanes awajinensis subsp. mycoplanecinus</name>
    <dbReference type="NCBI Taxonomy" id="135947"/>
    <lineage>
        <taxon>Bacteria</taxon>
        <taxon>Bacillati</taxon>
        <taxon>Actinomycetota</taxon>
        <taxon>Actinomycetes</taxon>
        <taxon>Micromonosporales</taxon>
        <taxon>Micromonosporaceae</taxon>
        <taxon>Actinoplanes</taxon>
    </lineage>
</organism>
<keyword evidence="2" id="KW-1185">Reference proteome</keyword>
<evidence type="ECO:0008006" key="3">
    <source>
        <dbReference type="Google" id="ProtNLM"/>
    </source>
</evidence>
<dbReference type="EMBL" id="LLZH01000310">
    <property type="protein sequence ID" value="KUL25879.1"/>
    <property type="molecule type" value="Genomic_DNA"/>
</dbReference>
<evidence type="ECO:0000313" key="2">
    <source>
        <dbReference type="Proteomes" id="UP000053244"/>
    </source>
</evidence>
<evidence type="ECO:0000313" key="1">
    <source>
        <dbReference type="EMBL" id="KUL25879.1"/>
    </source>
</evidence>
<reference evidence="1 2" key="1">
    <citation type="submission" date="2015-10" db="EMBL/GenBank/DDBJ databases">
        <authorList>
            <person name="Gilbert D.G."/>
        </authorList>
    </citation>
    <scope>NUCLEOTIDE SEQUENCE [LARGE SCALE GENOMIC DNA]</scope>
    <source>
        <strain evidence="1 2">NRRL B-16712</strain>
    </source>
</reference>
<proteinExistence type="predicted"/>
<gene>
    <name evidence="1" type="ORF">ADL15_39945</name>
</gene>
<name>A0A101JFD7_9ACTN</name>
<protein>
    <recommendedName>
        <fullName evidence="3">Prevent-host-death family protein</fullName>
    </recommendedName>
</protein>
<dbReference type="Proteomes" id="UP000053244">
    <property type="component" value="Unassembled WGS sequence"/>
</dbReference>
<accession>A0A101JFD7</accession>
<dbReference type="AlphaFoldDB" id="A0A101JFD7"/>
<sequence length="157" mass="17169">MDETNFSDLINKPKDTLAGLTASRTSAVRLRRRGEDADLMLTTADRYEREQAIVATAAVLLAELLRDLDAFTDVQLRRVMTATFPWSRFLDDDDLREFAGELAGTIRAAADLENLAPVTTVITAWKNSAEVYADPNLVRVLTQPAGDYGVISAPGAP</sequence>
<comment type="caution">
    <text evidence="1">The sequence shown here is derived from an EMBL/GenBank/DDBJ whole genome shotgun (WGS) entry which is preliminary data.</text>
</comment>